<proteinExistence type="predicted"/>
<dbReference type="PRINTS" id="PR00722">
    <property type="entry name" value="CHYMOTRYPSIN"/>
</dbReference>
<keyword evidence="1 7" id="KW-0645">Protease</keyword>
<dbReference type="AlphaFoldDB" id="A0A5J5CEM9"/>
<dbReference type="InterPro" id="IPR001254">
    <property type="entry name" value="Trypsin_dom"/>
</dbReference>
<dbReference type="InterPro" id="IPR033116">
    <property type="entry name" value="TRYPSIN_SER"/>
</dbReference>
<dbReference type="SMART" id="SM00020">
    <property type="entry name" value="Tryp_SPc"/>
    <property type="match status" value="1"/>
</dbReference>
<evidence type="ECO:0000256" key="5">
    <source>
        <dbReference type="ARBA" id="ARBA00023157"/>
    </source>
</evidence>
<sequence length="465" mass="49567">MLDFSLCGITPLNTRIIGGQTAPVGSWPWQVSLQSSGFHFCGGSLINNGWVLTAAHCFLRIPAGLTVFLGIQSLQGPNPNGVSRTVTTVIKHPNYNLNTNDNDICLLQLSSPVTFNDFIVPVCLAAPGSTFFSGVSSWVTGWGNIGSGGNLMEVNLPIVGNRECNCNYGVGRITNNMICAGFRAGGKDSCQGDSGSPLVSKQGSRWILEGIVSFGNGCAQPNFPGVNTRVSQYQTWINSQITSNQPGFISFTSSGTDMEQVLQEFQTSVENCGNGLGQVGLMSSGGTHRSLGVLTLIRNTFLMVGRQWWTSKCPSSLPGFLLNSSFLVHNQQEALSAASPILPQYHIRPQGCSAPPLESWLICHWFLPSSTVGSGRFQDPGDSGGPLMCKLAGSWFQAAVLSADNTTRQTRDAVMQFPKLSTFKSFLAQTVGFLSPASNFIITTSASNSTNATLLNSGATPAHFQ</sequence>
<gene>
    <name evidence="9" type="ORF">FQN60_000069</name>
</gene>
<dbReference type="FunFam" id="2.40.10.10:FF:000024">
    <property type="entry name" value="Serine protease 53"/>
    <property type="match status" value="1"/>
</dbReference>
<evidence type="ECO:0000256" key="6">
    <source>
        <dbReference type="ARBA" id="ARBA00023180"/>
    </source>
</evidence>
<protein>
    <recommendedName>
        <fullName evidence="8">Peptidase S1 domain-containing protein</fullName>
    </recommendedName>
</protein>
<keyword evidence="4 7" id="KW-0720">Serine protease</keyword>
<dbReference type="Pfam" id="PF00089">
    <property type="entry name" value="Trypsin"/>
    <property type="match status" value="1"/>
</dbReference>
<keyword evidence="5" id="KW-1015">Disulfide bond</keyword>
<reference evidence="9 10" key="1">
    <citation type="submission" date="2019-08" db="EMBL/GenBank/DDBJ databases">
        <title>A chromosome-level genome assembly, high-density linkage maps, and genome scans reveal the genomic architecture of hybrid incompatibilities underlying speciation via character displacement in darters (Percidae: Etheostominae).</title>
        <authorList>
            <person name="Moran R.L."/>
            <person name="Catchen J.M."/>
            <person name="Fuller R.C."/>
        </authorList>
    </citation>
    <scope>NUCLEOTIDE SEQUENCE [LARGE SCALE GENOMIC DNA]</scope>
    <source>
        <strain evidence="9">EspeVRDwgs_2016</strain>
        <tissue evidence="9">Muscle</tissue>
    </source>
</reference>
<dbReference type="CDD" id="cd00190">
    <property type="entry name" value="Tryp_SPc"/>
    <property type="match status" value="1"/>
</dbReference>
<comment type="caution">
    <text evidence="9">The sequence shown here is derived from an EMBL/GenBank/DDBJ whole genome shotgun (WGS) entry which is preliminary data.</text>
</comment>
<keyword evidence="2" id="KW-0732">Signal</keyword>
<dbReference type="PANTHER" id="PTHR24253:SF144">
    <property type="entry name" value="CHYMOTRYPSIN-LIKE PROTEASE CTRL-1-RELATED"/>
    <property type="match status" value="1"/>
</dbReference>
<dbReference type="GO" id="GO:0006508">
    <property type="term" value="P:proteolysis"/>
    <property type="evidence" value="ECO:0007669"/>
    <property type="project" value="UniProtKB-KW"/>
</dbReference>
<evidence type="ECO:0000313" key="9">
    <source>
        <dbReference type="EMBL" id="KAA8578450.1"/>
    </source>
</evidence>
<feature type="domain" description="Peptidase S1" evidence="8">
    <location>
        <begin position="16"/>
        <end position="242"/>
    </location>
</feature>
<evidence type="ECO:0000256" key="3">
    <source>
        <dbReference type="ARBA" id="ARBA00022801"/>
    </source>
</evidence>
<feature type="non-terminal residue" evidence="9">
    <location>
        <position position="465"/>
    </location>
</feature>
<dbReference type="SUPFAM" id="SSF50494">
    <property type="entry name" value="Trypsin-like serine proteases"/>
    <property type="match status" value="2"/>
</dbReference>
<keyword evidence="10" id="KW-1185">Reference proteome</keyword>
<dbReference type="PANTHER" id="PTHR24253">
    <property type="entry name" value="TRANSMEMBRANE PROTEASE SERINE"/>
    <property type="match status" value="1"/>
</dbReference>
<evidence type="ECO:0000256" key="1">
    <source>
        <dbReference type="ARBA" id="ARBA00022670"/>
    </source>
</evidence>
<dbReference type="InterPro" id="IPR009003">
    <property type="entry name" value="Peptidase_S1_PA"/>
</dbReference>
<dbReference type="Proteomes" id="UP000327493">
    <property type="component" value="Unassembled WGS sequence"/>
</dbReference>
<dbReference type="PROSITE" id="PS00135">
    <property type="entry name" value="TRYPSIN_SER"/>
    <property type="match status" value="1"/>
</dbReference>
<dbReference type="GO" id="GO:0004252">
    <property type="term" value="F:serine-type endopeptidase activity"/>
    <property type="evidence" value="ECO:0007669"/>
    <property type="project" value="InterPro"/>
</dbReference>
<keyword evidence="3 7" id="KW-0378">Hydrolase</keyword>
<dbReference type="PROSITE" id="PS00134">
    <property type="entry name" value="TRYPSIN_HIS"/>
    <property type="match status" value="1"/>
</dbReference>
<name>A0A5J5CEM9_9PERO</name>
<keyword evidence="6" id="KW-0325">Glycoprotein</keyword>
<evidence type="ECO:0000313" key="10">
    <source>
        <dbReference type="Proteomes" id="UP000327493"/>
    </source>
</evidence>
<dbReference type="InterPro" id="IPR043504">
    <property type="entry name" value="Peptidase_S1_PA_chymotrypsin"/>
</dbReference>
<dbReference type="Gene3D" id="2.40.10.10">
    <property type="entry name" value="Trypsin-like serine proteases"/>
    <property type="match status" value="2"/>
</dbReference>
<evidence type="ECO:0000259" key="8">
    <source>
        <dbReference type="PROSITE" id="PS50240"/>
    </source>
</evidence>
<evidence type="ECO:0000256" key="4">
    <source>
        <dbReference type="ARBA" id="ARBA00022825"/>
    </source>
</evidence>
<organism evidence="9 10">
    <name type="scientific">Etheostoma spectabile</name>
    <name type="common">orangethroat darter</name>
    <dbReference type="NCBI Taxonomy" id="54343"/>
    <lineage>
        <taxon>Eukaryota</taxon>
        <taxon>Metazoa</taxon>
        <taxon>Chordata</taxon>
        <taxon>Craniata</taxon>
        <taxon>Vertebrata</taxon>
        <taxon>Euteleostomi</taxon>
        <taxon>Actinopterygii</taxon>
        <taxon>Neopterygii</taxon>
        <taxon>Teleostei</taxon>
        <taxon>Neoteleostei</taxon>
        <taxon>Acanthomorphata</taxon>
        <taxon>Eupercaria</taxon>
        <taxon>Perciformes</taxon>
        <taxon>Percoidei</taxon>
        <taxon>Percidae</taxon>
        <taxon>Etheostomatinae</taxon>
        <taxon>Etheostoma</taxon>
    </lineage>
</organism>
<evidence type="ECO:0000256" key="2">
    <source>
        <dbReference type="ARBA" id="ARBA00022729"/>
    </source>
</evidence>
<dbReference type="EMBL" id="VOFY01000643">
    <property type="protein sequence ID" value="KAA8578450.1"/>
    <property type="molecule type" value="Genomic_DNA"/>
</dbReference>
<accession>A0A5J5CEM9</accession>
<dbReference type="PROSITE" id="PS50240">
    <property type="entry name" value="TRYPSIN_DOM"/>
    <property type="match status" value="1"/>
</dbReference>
<dbReference type="InterPro" id="IPR018114">
    <property type="entry name" value="TRYPSIN_HIS"/>
</dbReference>
<evidence type="ECO:0000256" key="7">
    <source>
        <dbReference type="RuleBase" id="RU363034"/>
    </source>
</evidence>
<dbReference type="InterPro" id="IPR001314">
    <property type="entry name" value="Peptidase_S1A"/>
</dbReference>